<sequence length="80" mass="9542">MNVTIEMIKEAIKNRQIDLLNEYSKYIEKSDLDTAIELYEKYLSKELDKKQVVYNAQIKIKSLKERNKVNSEGFFVCEFE</sequence>
<evidence type="ECO:0000313" key="1">
    <source>
        <dbReference type="EMBL" id="ORD99822.1"/>
    </source>
</evidence>
<dbReference type="VEuPathDB" id="MicrosporidiaDB:HERIO_1477"/>
<name>A0A1X0QJ89_9MICR</name>
<dbReference type="AlphaFoldDB" id="A0A1X0QJ89"/>
<dbReference type="Proteomes" id="UP000192501">
    <property type="component" value="Unassembled WGS sequence"/>
</dbReference>
<accession>A0A1X0QJ89</accession>
<comment type="caution">
    <text evidence="1">The sequence shown here is derived from an EMBL/GenBank/DDBJ whole genome shotgun (WGS) entry which is preliminary data.</text>
</comment>
<dbReference type="VEuPathDB" id="MicrosporidiaDB:A0H76_118"/>
<dbReference type="EMBL" id="LTAI01000107">
    <property type="protein sequence ID" value="ORD99822.1"/>
    <property type="molecule type" value="Genomic_DNA"/>
</dbReference>
<organism evidence="1 2">
    <name type="scientific">Hepatospora eriocheir</name>
    <dbReference type="NCBI Taxonomy" id="1081669"/>
    <lineage>
        <taxon>Eukaryota</taxon>
        <taxon>Fungi</taxon>
        <taxon>Fungi incertae sedis</taxon>
        <taxon>Microsporidia</taxon>
        <taxon>Hepatosporidae</taxon>
        <taxon>Hepatospora</taxon>
    </lineage>
</organism>
<protein>
    <submittedName>
        <fullName evidence="1">Uncharacterized protein</fullName>
    </submittedName>
</protein>
<proteinExistence type="predicted"/>
<gene>
    <name evidence="1" type="ORF">A0H76_118</name>
</gene>
<evidence type="ECO:0000313" key="2">
    <source>
        <dbReference type="Proteomes" id="UP000192501"/>
    </source>
</evidence>
<reference evidence="1 2" key="1">
    <citation type="journal article" date="2017" name="Environ. Microbiol.">
        <title>Decay of the glycolytic pathway and adaptation to intranuclear parasitism within Enterocytozoonidae microsporidia.</title>
        <authorList>
            <person name="Wiredu Boakye D."/>
            <person name="Jaroenlak P."/>
            <person name="Prachumwat A."/>
            <person name="Williams T.A."/>
            <person name="Bateman K.S."/>
            <person name="Itsathitphaisarn O."/>
            <person name="Sritunyalucksana K."/>
            <person name="Paszkiewicz K.H."/>
            <person name="Moore K.A."/>
            <person name="Stentiford G.D."/>
            <person name="Williams B.A."/>
        </authorList>
    </citation>
    <scope>NUCLEOTIDE SEQUENCE [LARGE SCALE GENOMIC DNA]</scope>
    <source>
        <strain evidence="2">canceri</strain>
    </source>
</reference>